<name>A0A502E0K2_9BURK</name>
<keyword evidence="4" id="KW-0804">Transcription</keyword>
<dbReference type="InterPro" id="IPR005119">
    <property type="entry name" value="LysR_subst-bd"/>
</dbReference>
<evidence type="ECO:0000313" key="7">
    <source>
        <dbReference type="Proteomes" id="UP000319212"/>
    </source>
</evidence>
<dbReference type="OrthoDB" id="8816280at2"/>
<reference evidence="6 7" key="1">
    <citation type="journal article" date="2019" name="Environ. Microbiol.">
        <title>Species interactions and distinct microbial communities in high Arctic permafrost affected cryosols are associated with the CH4 and CO2 gas fluxes.</title>
        <authorList>
            <person name="Altshuler I."/>
            <person name="Hamel J."/>
            <person name="Turney S."/>
            <person name="Magnuson E."/>
            <person name="Levesque R."/>
            <person name="Greer C."/>
            <person name="Whyte L.G."/>
        </authorList>
    </citation>
    <scope>NUCLEOTIDE SEQUENCE [LARGE SCALE GENOMIC DNA]</scope>
    <source>
        <strain evidence="6 7">S06.C</strain>
    </source>
</reference>
<dbReference type="PROSITE" id="PS50931">
    <property type="entry name" value="HTH_LYSR"/>
    <property type="match status" value="1"/>
</dbReference>
<feature type="domain" description="HTH lysR-type" evidence="5">
    <location>
        <begin position="18"/>
        <end position="73"/>
    </location>
</feature>
<dbReference type="InterPro" id="IPR036390">
    <property type="entry name" value="WH_DNA-bd_sf"/>
</dbReference>
<dbReference type="AlphaFoldDB" id="A0A502E0K2"/>
<keyword evidence="2" id="KW-0805">Transcription regulation</keyword>
<dbReference type="PANTHER" id="PTHR30346:SF0">
    <property type="entry name" value="HCA OPERON TRANSCRIPTIONAL ACTIVATOR HCAR"/>
    <property type="match status" value="1"/>
</dbReference>
<dbReference type="PANTHER" id="PTHR30346">
    <property type="entry name" value="TRANSCRIPTIONAL DUAL REGULATOR HCAR-RELATED"/>
    <property type="match status" value="1"/>
</dbReference>
<dbReference type="GO" id="GO:0003677">
    <property type="term" value="F:DNA binding"/>
    <property type="evidence" value="ECO:0007669"/>
    <property type="project" value="UniProtKB-KW"/>
</dbReference>
<dbReference type="GO" id="GO:0003700">
    <property type="term" value="F:DNA-binding transcription factor activity"/>
    <property type="evidence" value="ECO:0007669"/>
    <property type="project" value="InterPro"/>
</dbReference>
<dbReference type="GO" id="GO:0032993">
    <property type="term" value="C:protein-DNA complex"/>
    <property type="evidence" value="ECO:0007669"/>
    <property type="project" value="TreeGrafter"/>
</dbReference>
<organism evidence="6 7">
    <name type="scientific">Variovorax guangxiensis</name>
    <dbReference type="NCBI Taxonomy" id="1775474"/>
    <lineage>
        <taxon>Bacteria</taxon>
        <taxon>Pseudomonadati</taxon>
        <taxon>Pseudomonadota</taxon>
        <taxon>Betaproteobacteria</taxon>
        <taxon>Burkholderiales</taxon>
        <taxon>Comamonadaceae</taxon>
        <taxon>Variovorax</taxon>
    </lineage>
</organism>
<comment type="similarity">
    <text evidence="1">Belongs to the LysR transcriptional regulatory family.</text>
</comment>
<sequence length="320" mass="34704">MHISASTLRNRLLSSARLRHLHVFVTVAELQTVKRAAETVGISQPSATQALAELERLLECKLFLRHARGMALTPAGAKLLPLARRTLAIMDDAATQAAALAQGANEVVRVAAISAAIESHLGKTVHDFAQLHPRVLVHLQEADASRQASLVADGDVDCAFCRAPPVLPNGWSFTPLWPDRFAIVAGHAHPLARKRRVTMSDLMAATWLVTPTSMAAREAFDTFFAHAPTPMKTHGVVTNSATMLSSLLSQQYLLTFVPASIVRSRVESGLLAEISWPQRFPFSPIGLLVPHHGQGPALDSFTSYMQRTARDVPETGMRPA</sequence>
<dbReference type="Gene3D" id="3.40.190.290">
    <property type="match status" value="1"/>
</dbReference>
<evidence type="ECO:0000256" key="2">
    <source>
        <dbReference type="ARBA" id="ARBA00023015"/>
    </source>
</evidence>
<dbReference type="Pfam" id="PF03466">
    <property type="entry name" value="LysR_substrate"/>
    <property type="match status" value="1"/>
</dbReference>
<dbReference type="SUPFAM" id="SSF46785">
    <property type="entry name" value="Winged helix' DNA-binding domain"/>
    <property type="match status" value="1"/>
</dbReference>
<dbReference type="InterPro" id="IPR036388">
    <property type="entry name" value="WH-like_DNA-bd_sf"/>
</dbReference>
<proteinExistence type="inferred from homology"/>
<dbReference type="EMBL" id="RCZI01000001">
    <property type="protein sequence ID" value="TPG30459.1"/>
    <property type="molecule type" value="Genomic_DNA"/>
</dbReference>
<dbReference type="FunFam" id="1.10.10.10:FF:000001">
    <property type="entry name" value="LysR family transcriptional regulator"/>
    <property type="match status" value="1"/>
</dbReference>
<keyword evidence="3" id="KW-0238">DNA-binding</keyword>
<accession>A0A502E0K2</accession>
<dbReference type="Proteomes" id="UP000319212">
    <property type="component" value="Unassembled WGS sequence"/>
</dbReference>
<gene>
    <name evidence="6" type="ORF">EAH82_02945</name>
</gene>
<dbReference type="RefSeq" id="WP_140838422.1">
    <property type="nucleotide sequence ID" value="NZ_RCZI01000001.1"/>
</dbReference>
<evidence type="ECO:0000256" key="1">
    <source>
        <dbReference type="ARBA" id="ARBA00009437"/>
    </source>
</evidence>
<dbReference type="InterPro" id="IPR000847">
    <property type="entry name" value="LysR_HTH_N"/>
</dbReference>
<protein>
    <submittedName>
        <fullName evidence="6">LysR family transcriptional regulator</fullName>
    </submittedName>
</protein>
<comment type="caution">
    <text evidence="6">The sequence shown here is derived from an EMBL/GenBank/DDBJ whole genome shotgun (WGS) entry which is preliminary data.</text>
</comment>
<dbReference type="Gene3D" id="1.10.10.10">
    <property type="entry name" value="Winged helix-like DNA-binding domain superfamily/Winged helix DNA-binding domain"/>
    <property type="match status" value="1"/>
</dbReference>
<evidence type="ECO:0000313" key="6">
    <source>
        <dbReference type="EMBL" id="TPG30459.1"/>
    </source>
</evidence>
<dbReference type="Pfam" id="PF00126">
    <property type="entry name" value="HTH_1"/>
    <property type="match status" value="1"/>
</dbReference>
<evidence type="ECO:0000256" key="3">
    <source>
        <dbReference type="ARBA" id="ARBA00023125"/>
    </source>
</evidence>
<evidence type="ECO:0000259" key="5">
    <source>
        <dbReference type="PROSITE" id="PS50931"/>
    </source>
</evidence>
<evidence type="ECO:0000256" key="4">
    <source>
        <dbReference type="ARBA" id="ARBA00023163"/>
    </source>
</evidence>
<dbReference type="PRINTS" id="PR00039">
    <property type="entry name" value="HTHLYSR"/>
</dbReference>
<dbReference type="SUPFAM" id="SSF53850">
    <property type="entry name" value="Periplasmic binding protein-like II"/>
    <property type="match status" value="1"/>
</dbReference>